<reference evidence="12" key="1">
    <citation type="journal article" date="2011" name="Mol. Phylogenet. Evol.">
        <title>Exploring the molecular phylogeny of phasmids with whole mitochondrial genome sequences.</title>
        <authorList>
            <person name="Komoto N."/>
            <person name="Yukuhiro K."/>
            <person name="Ueda K."/>
            <person name="Tomita S."/>
        </authorList>
    </citation>
    <scope>NUCLEOTIDE SEQUENCE</scope>
</reference>
<keyword evidence="4 11" id="KW-0812">Transmembrane</keyword>
<dbReference type="GO" id="GO:0016020">
    <property type="term" value="C:membrane"/>
    <property type="evidence" value="ECO:0007669"/>
    <property type="project" value="UniProtKB-SubCell"/>
</dbReference>
<keyword evidence="5" id="KW-1278">Translocase</keyword>
<protein>
    <recommendedName>
        <fullName evidence="3">NADH-ubiquinone oxidoreductase chain 4L</fullName>
    </recommendedName>
    <alternativeName>
        <fullName evidence="9">NADH dehydrogenase subunit 4L</fullName>
    </alternativeName>
</protein>
<geneLocation type="mitochondrion" evidence="12"/>
<evidence type="ECO:0000256" key="7">
    <source>
        <dbReference type="ARBA" id="ARBA00023027"/>
    </source>
</evidence>
<feature type="transmembrane region" description="Helical" evidence="11">
    <location>
        <begin position="32"/>
        <end position="52"/>
    </location>
</feature>
<organism evidence="12">
    <name type="scientific">Sipyloidea sipylus</name>
    <name type="common">Madagascan stick insect</name>
    <name type="synonym">Necroscia sipylus</name>
    <dbReference type="NCBI Taxonomy" id="202427"/>
    <lineage>
        <taxon>Eukaryota</taxon>
        <taxon>Metazoa</taxon>
        <taxon>Ecdysozoa</taxon>
        <taxon>Arthropoda</taxon>
        <taxon>Hexapoda</taxon>
        <taxon>Insecta</taxon>
        <taxon>Pterygota</taxon>
        <taxon>Neoptera</taxon>
        <taxon>Polyneoptera</taxon>
        <taxon>Phasmatodea</taxon>
        <taxon>Verophasmatodea</taxon>
        <taxon>Anareolatae</taxon>
        <taxon>Lonchodidae</taxon>
        <taxon>Necrosciinae</taxon>
        <taxon>Sipyloidea</taxon>
    </lineage>
</organism>
<evidence type="ECO:0000256" key="9">
    <source>
        <dbReference type="ARBA" id="ARBA00031586"/>
    </source>
</evidence>
<comment type="subcellular location">
    <subcellularLocation>
        <location evidence="1">Membrane</location>
        <topology evidence="1">Multi-pass membrane protein</topology>
    </subcellularLocation>
</comment>
<dbReference type="EMBL" id="AB477470">
    <property type="protein sequence ID" value="BAJ24578.1"/>
    <property type="molecule type" value="Genomic_DNA"/>
</dbReference>
<name>E2RV44_SIPSI</name>
<accession>E2RV44</accession>
<evidence type="ECO:0000256" key="8">
    <source>
        <dbReference type="ARBA" id="ARBA00023136"/>
    </source>
</evidence>
<dbReference type="AlphaFoldDB" id="E2RV44"/>
<comment type="catalytic activity">
    <reaction evidence="10">
        <text>a ubiquinone + NADH + 5 H(+)(in) = a ubiquinol + NAD(+) + 4 H(+)(out)</text>
        <dbReference type="Rhea" id="RHEA:29091"/>
        <dbReference type="Rhea" id="RHEA-COMP:9565"/>
        <dbReference type="Rhea" id="RHEA-COMP:9566"/>
        <dbReference type="ChEBI" id="CHEBI:15378"/>
        <dbReference type="ChEBI" id="CHEBI:16389"/>
        <dbReference type="ChEBI" id="CHEBI:17976"/>
        <dbReference type="ChEBI" id="CHEBI:57540"/>
        <dbReference type="ChEBI" id="CHEBI:57945"/>
        <dbReference type="EC" id="7.1.1.2"/>
    </reaction>
</comment>
<keyword evidence="12" id="KW-0496">Mitochondrion</keyword>
<comment type="similarity">
    <text evidence="2">Belongs to the complex I subunit 4L family.</text>
</comment>
<keyword evidence="6 11" id="KW-1133">Transmembrane helix</keyword>
<evidence type="ECO:0000313" key="12">
    <source>
        <dbReference type="EMBL" id="BAJ24578.1"/>
    </source>
</evidence>
<dbReference type="Gene3D" id="1.10.287.3510">
    <property type="match status" value="1"/>
</dbReference>
<sequence>MLLMIYFIFPLFMFLCGLLVFSFNYDHFLITLLSLEYIVLSLFMFVFFYMFYMSFDMIYLMFMLTFWVCEATLGLSLFVSMVRGYGNDYFSSFNLLQC</sequence>
<evidence type="ECO:0000256" key="3">
    <source>
        <dbReference type="ARBA" id="ARBA00016612"/>
    </source>
</evidence>
<feature type="transmembrane region" description="Helical" evidence="11">
    <location>
        <begin position="58"/>
        <end position="79"/>
    </location>
</feature>
<feature type="transmembrane region" description="Helical" evidence="11">
    <location>
        <begin position="6"/>
        <end position="25"/>
    </location>
</feature>
<dbReference type="InterPro" id="IPR039428">
    <property type="entry name" value="NUOK/Mnh_C1-like"/>
</dbReference>
<proteinExistence type="inferred from homology"/>
<dbReference type="GO" id="GO:0008137">
    <property type="term" value="F:NADH dehydrogenase (ubiquinone) activity"/>
    <property type="evidence" value="ECO:0007669"/>
    <property type="project" value="UniProtKB-EC"/>
</dbReference>
<evidence type="ECO:0000256" key="10">
    <source>
        <dbReference type="ARBA" id="ARBA00049551"/>
    </source>
</evidence>
<evidence type="ECO:0000256" key="11">
    <source>
        <dbReference type="SAM" id="Phobius"/>
    </source>
</evidence>
<dbReference type="Pfam" id="PF00420">
    <property type="entry name" value="Oxidored_q2"/>
    <property type="match status" value="1"/>
</dbReference>
<evidence type="ECO:0000256" key="4">
    <source>
        <dbReference type="ARBA" id="ARBA00022692"/>
    </source>
</evidence>
<keyword evidence="8 11" id="KW-0472">Membrane</keyword>
<evidence type="ECO:0000256" key="2">
    <source>
        <dbReference type="ARBA" id="ARBA00010519"/>
    </source>
</evidence>
<evidence type="ECO:0000256" key="6">
    <source>
        <dbReference type="ARBA" id="ARBA00022989"/>
    </source>
</evidence>
<gene>
    <name evidence="12" type="primary">ND4L</name>
</gene>
<keyword evidence="7" id="KW-0520">NAD</keyword>
<evidence type="ECO:0000256" key="1">
    <source>
        <dbReference type="ARBA" id="ARBA00004141"/>
    </source>
</evidence>
<evidence type="ECO:0000256" key="5">
    <source>
        <dbReference type="ARBA" id="ARBA00022967"/>
    </source>
</evidence>